<feature type="domain" description="HTTM-like" evidence="10">
    <location>
        <begin position="73"/>
        <end position="331"/>
    </location>
</feature>
<dbReference type="SMART" id="SM00752">
    <property type="entry name" value="HTTM"/>
    <property type="match status" value="1"/>
</dbReference>
<feature type="compositionally biased region" description="Basic residues" evidence="8">
    <location>
        <begin position="1"/>
        <end position="10"/>
    </location>
</feature>
<evidence type="ECO:0000256" key="6">
    <source>
        <dbReference type="ARBA" id="ARBA00023239"/>
    </source>
</evidence>
<evidence type="ECO:0000259" key="10">
    <source>
        <dbReference type="SMART" id="SM00752"/>
    </source>
</evidence>
<accession>A0A7J7JNP9</accession>
<dbReference type="AlphaFoldDB" id="A0A7J7JNP9"/>
<dbReference type="InterPro" id="IPR007782">
    <property type="entry name" value="VKG_COase"/>
</dbReference>
<sequence>MSSKQKKSKTKSSNGKNSSNESSQQTDNSVTKPVEQVSSLGSSGNSIERFISLQTGLSRSDFSSFQSFVQLCHKPVDSSCLAVFRIVFGMLMIFDCMHERGLHTVIAKWSGNFELCQFPLFNFLKPLPVEWMVVLYILMAAGAFGIALGLFYRVACVLFVLPYWYMFLLNKRAWNNHSYLFGLISTLLLFCDANRTWSLDAKRNKVKHKDIPAWQYGLFRFQLVAVYFIAGLKKLDRDWVEGYSMQSLSHQWVFDPFRYFLTNEEIDQYIVHWGGLTVDLASGFLLFFDGTRHLGSTFVISFNVMNSRMFRIGQFPYVMLASVILFYPYDWPKKVFSSKWFNKGSFEKNSHCLYSGSKPTKAGFYHKFFSIFTICVMVWQAFMPYSHFITKGYNNWTGGLYGYSWDMMIHNWNTQHVKIKYVNKDTGEEGYLDPQAFVNLNRWPSHPDMIKQHAMCIADQLAIDYEMPNTEIYMDIWHSMNHRFQQRMVDPAVDLVAVDWSPFRPASFMLPLLNDLEGWRTQLNEIAMQAKHGSTDWFIHHADATFIADFPGMFLENFLNEDLSKTNITLLAGSAILYDPQAKKNITLEVNKPTRVGIGTHIVYVTSDAPACYMYLYSNTTETMLNSQLSQLEFQIEDQQLDESVLEKEAENNETLKTLLELKREKELHKKIKKRRVM</sequence>
<feature type="transmembrane region" description="Helical" evidence="9">
    <location>
        <begin position="364"/>
        <end position="382"/>
    </location>
</feature>
<gene>
    <name evidence="11" type="ORF">EB796_014057</name>
</gene>
<comment type="caution">
    <text evidence="11">The sequence shown here is derived from an EMBL/GenBank/DDBJ whole genome shotgun (WGS) entry which is preliminary data.</text>
</comment>
<feature type="compositionally biased region" description="Polar residues" evidence="8">
    <location>
        <begin position="26"/>
        <end position="42"/>
    </location>
</feature>
<keyword evidence="5" id="KW-1015">Disulfide bond</keyword>
<keyword evidence="6" id="KW-0456">Lyase</keyword>
<dbReference type="PANTHER" id="PTHR12639">
    <property type="entry name" value="VITAMIN K-DEPENDENT GAMMA-CARBOXYLASE"/>
    <property type="match status" value="1"/>
</dbReference>
<dbReference type="OrthoDB" id="206689at2759"/>
<feature type="transmembrane region" description="Helical" evidence="9">
    <location>
        <begin position="269"/>
        <end position="288"/>
    </location>
</feature>
<dbReference type="Pfam" id="PF05090">
    <property type="entry name" value="HTTM"/>
    <property type="match status" value="1"/>
</dbReference>
<keyword evidence="4 9" id="KW-0472">Membrane</keyword>
<keyword evidence="3 9" id="KW-1133">Transmembrane helix</keyword>
<feature type="coiled-coil region" evidence="7">
    <location>
        <begin position="629"/>
        <end position="666"/>
    </location>
</feature>
<protein>
    <submittedName>
        <fullName evidence="11">GGCX</fullName>
    </submittedName>
</protein>
<dbReference type="Pfam" id="PF22777">
    <property type="entry name" value="VKGC_lumenal_dom"/>
    <property type="match status" value="1"/>
</dbReference>
<feature type="transmembrane region" description="Helical" evidence="9">
    <location>
        <begin position="133"/>
        <end position="165"/>
    </location>
</feature>
<feature type="region of interest" description="Disordered" evidence="8">
    <location>
        <begin position="1"/>
        <end position="42"/>
    </location>
</feature>
<dbReference type="GO" id="GO:0008488">
    <property type="term" value="F:gamma-glutamyl carboxylase activity"/>
    <property type="evidence" value="ECO:0007669"/>
    <property type="project" value="InterPro"/>
</dbReference>
<keyword evidence="7" id="KW-0175">Coiled coil</keyword>
<evidence type="ECO:0000256" key="4">
    <source>
        <dbReference type="ARBA" id="ARBA00023136"/>
    </source>
</evidence>
<dbReference type="GO" id="GO:0012505">
    <property type="term" value="C:endomembrane system"/>
    <property type="evidence" value="ECO:0007669"/>
    <property type="project" value="UniProtKB-SubCell"/>
</dbReference>
<reference evidence="11" key="1">
    <citation type="submission" date="2020-06" db="EMBL/GenBank/DDBJ databases">
        <title>Draft genome of Bugula neritina, a colonial animal packing powerful symbionts and potential medicines.</title>
        <authorList>
            <person name="Rayko M."/>
        </authorList>
    </citation>
    <scope>NUCLEOTIDE SEQUENCE [LARGE SCALE GENOMIC DNA]</scope>
    <source>
        <strain evidence="11">Kwan_BN1</strain>
    </source>
</reference>
<evidence type="ECO:0000256" key="3">
    <source>
        <dbReference type="ARBA" id="ARBA00022989"/>
    </source>
</evidence>
<dbReference type="PANTHER" id="PTHR12639:SF6">
    <property type="entry name" value="VITAMIN K-DEPENDENT GAMMA-CARBOXYLASE"/>
    <property type="match status" value="1"/>
</dbReference>
<keyword evidence="12" id="KW-1185">Reference proteome</keyword>
<feature type="compositionally biased region" description="Low complexity" evidence="8">
    <location>
        <begin position="11"/>
        <end position="25"/>
    </location>
</feature>
<evidence type="ECO:0000313" key="11">
    <source>
        <dbReference type="EMBL" id="KAF6027627.1"/>
    </source>
</evidence>
<dbReference type="EMBL" id="VXIV02002058">
    <property type="protein sequence ID" value="KAF6027627.1"/>
    <property type="molecule type" value="Genomic_DNA"/>
</dbReference>
<evidence type="ECO:0000256" key="8">
    <source>
        <dbReference type="SAM" id="MobiDB-lite"/>
    </source>
</evidence>
<feature type="transmembrane region" description="Helical" evidence="9">
    <location>
        <begin position="309"/>
        <end position="329"/>
    </location>
</feature>
<evidence type="ECO:0000256" key="1">
    <source>
        <dbReference type="ARBA" id="ARBA00004127"/>
    </source>
</evidence>
<feature type="transmembrane region" description="Helical" evidence="9">
    <location>
        <begin position="213"/>
        <end position="230"/>
    </location>
</feature>
<proteinExistence type="predicted"/>
<feature type="transmembrane region" description="Helical" evidence="9">
    <location>
        <begin position="177"/>
        <end position="193"/>
    </location>
</feature>
<evidence type="ECO:0000256" key="2">
    <source>
        <dbReference type="ARBA" id="ARBA00022692"/>
    </source>
</evidence>
<dbReference type="InterPro" id="IPR011020">
    <property type="entry name" value="HTTM-like"/>
</dbReference>
<dbReference type="InterPro" id="IPR053934">
    <property type="entry name" value="HTTM_dom"/>
</dbReference>
<comment type="subcellular location">
    <subcellularLocation>
        <location evidence="1">Endomembrane system</location>
        <topology evidence="1">Multi-pass membrane protein</topology>
    </subcellularLocation>
</comment>
<evidence type="ECO:0000313" key="12">
    <source>
        <dbReference type="Proteomes" id="UP000593567"/>
    </source>
</evidence>
<keyword evidence="2 9" id="KW-0812">Transmembrane</keyword>
<evidence type="ECO:0000256" key="5">
    <source>
        <dbReference type="ARBA" id="ARBA00023157"/>
    </source>
</evidence>
<name>A0A7J7JNP9_BUGNE</name>
<dbReference type="Proteomes" id="UP000593567">
    <property type="component" value="Unassembled WGS sequence"/>
</dbReference>
<evidence type="ECO:0000256" key="9">
    <source>
        <dbReference type="SAM" id="Phobius"/>
    </source>
</evidence>
<dbReference type="GO" id="GO:0019842">
    <property type="term" value="F:vitamin binding"/>
    <property type="evidence" value="ECO:0007669"/>
    <property type="project" value="TreeGrafter"/>
</dbReference>
<evidence type="ECO:0000256" key="7">
    <source>
        <dbReference type="SAM" id="Coils"/>
    </source>
</evidence>
<organism evidence="11 12">
    <name type="scientific">Bugula neritina</name>
    <name type="common">Brown bryozoan</name>
    <name type="synonym">Sertularia neritina</name>
    <dbReference type="NCBI Taxonomy" id="10212"/>
    <lineage>
        <taxon>Eukaryota</taxon>
        <taxon>Metazoa</taxon>
        <taxon>Spiralia</taxon>
        <taxon>Lophotrochozoa</taxon>
        <taxon>Bryozoa</taxon>
        <taxon>Gymnolaemata</taxon>
        <taxon>Cheilostomatida</taxon>
        <taxon>Flustrina</taxon>
        <taxon>Buguloidea</taxon>
        <taxon>Bugulidae</taxon>
        <taxon>Bugula</taxon>
    </lineage>
</organism>
<dbReference type="InterPro" id="IPR053935">
    <property type="entry name" value="VKGC_lumenal_dom"/>
</dbReference>